<keyword evidence="7" id="KW-0539">Nucleus</keyword>
<keyword evidence="6" id="KW-0862">Zinc</keyword>
<evidence type="ECO:0000256" key="5">
    <source>
        <dbReference type="ARBA" id="ARBA00022782"/>
    </source>
</evidence>
<dbReference type="FunFam" id="3.30.160.60:FF:002425">
    <property type="entry name" value="Zinc finger protein STAMENLESS 1"/>
    <property type="match status" value="1"/>
</dbReference>
<evidence type="ECO:0000256" key="2">
    <source>
        <dbReference type="ARBA" id="ARBA00022473"/>
    </source>
</evidence>
<evidence type="ECO:0000256" key="9">
    <source>
        <dbReference type="SAM" id="MobiDB-lite"/>
    </source>
</evidence>
<dbReference type="PANTHER" id="PTHR45730:SF32">
    <property type="entry name" value="ZINC FINGER PROTEIN JAGGED"/>
    <property type="match status" value="1"/>
</dbReference>
<dbReference type="GO" id="GO:0003700">
    <property type="term" value="F:DNA-binding transcription factor activity"/>
    <property type="evidence" value="ECO:0007669"/>
    <property type="project" value="InterPro"/>
</dbReference>
<comment type="subcellular location">
    <subcellularLocation>
        <location evidence="1">Nucleus</location>
    </subcellularLocation>
</comment>
<dbReference type="GO" id="GO:0005634">
    <property type="term" value="C:nucleus"/>
    <property type="evidence" value="ECO:0007669"/>
    <property type="project" value="UniProtKB-SubCell"/>
</dbReference>
<evidence type="ECO:0000256" key="10">
    <source>
        <dbReference type="SAM" id="Phobius"/>
    </source>
</evidence>
<dbReference type="PROSITE" id="PS50157">
    <property type="entry name" value="ZINC_FINGER_C2H2_2"/>
    <property type="match status" value="1"/>
</dbReference>
<evidence type="ECO:0000259" key="11">
    <source>
        <dbReference type="PROSITE" id="PS50157"/>
    </source>
</evidence>
<evidence type="ECO:0000256" key="3">
    <source>
        <dbReference type="ARBA" id="ARBA00022723"/>
    </source>
</evidence>
<gene>
    <name evidence="12" type="ORF">H6P81_008901</name>
</gene>
<keyword evidence="4 8" id="KW-0863">Zinc-finger</keyword>
<feature type="compositionally biased region" description="Low complexity" evidence="9">
    <location>
        <begin position="172"/>
        <end position="184"/>
    </location>
</feature>
<evidence type="ECO:0000313" key="13">
    <source>
        <dbReference type="Proteomes" id="UP000825729"/>
    </source>
</evidence>
<keyword evidence="2" id="KW-0217">Developmental protein</keyword>
<evidence type="ECO:0000256" key="7">
    <source>
        <dbReference type="ARBA" id="ARBA00023242"/>
    </source>
</evidence>
<dbReference type="SUPFAM" id="SSF57667">
    <property type="entry name" value="beta-beta-alpha zinc fingers"/>
    <property type="match status" value="1"/>
</dbReference>
<dbReference type="GO" id="GO:0048443">
    <property type="term" value="P:stamen development"/>
    <property type="evidence" value="ECO:0007669"/>
    <property type="project" value="UniProtKB-ARBA"/>
</dbReference>
<dbReference type="Proteomes" id="UP000825729">
    <property type="component" value="Unassembled WGS sequence"/>
</dbReference>
<feature type="transmembrane region" description="Helical" evidence="10">
    <location>
        <begin position="16"/>
        <end position="38"/>
    </location>
</feature>
<feature type="region of interest" description="Disordered" evidence="9">
    <location>
        <begin position="169"/>
        <end position="197"/>
    </location>
</feature>
<dbReference type="GO" id="GO:0048440">
    <property type="term" value="P:carpel development"/>
    <property type="evidence" value="ECO:0007669"/>
    <property type="project" value="UniProtKB-ARBA"/>
</dbReference>
<dbReference type="PROSITE" id="PS00028">
    <property type="entry name" value="ZINC_FINGER_C2H2_1"/>
    <property type="match status" value="1"/>
</dbReference>
<keyword evidence="5" id="KW-0221">Differentiation</keyword>
<keyword evidence="10" id="KW-0812">Transmembrane</keyword>
<organism evidence="12 13">
    <name type="scientific">Aristolochia fimbriata</name>
    <name type="common">White veined hardy Dutchman's pipe vine</name>
    <dbReference type="NCBI Taxonomy" id="158543"/>
    <lineage>
        <taxon>Eukaryota</taxon>
        <taxon>Viridiplantae</taxon>
        <taxon>Streptophyta</taxon>
        <taxon>Embryophyta</taxon>
        <taxon>Tracheophyta</taxon>
        <taxon>Spermatophyta</taxon>
        <taxon>Magnoliopsida</taxon>
        <taxon>Magnoliidae</taxon>
        <taxon>Piperales</taxon>
        <taxon>Aristolochiaceae</taxon>
        <taxon>Aristolochia</taxon>
    </lineage>
</organism>
<keyword evidence="13" id="KW-1185">Reference proteome</keyword>
<proteinExistence type="predicted"/>
<dbReference type="Gene3D" id="3.30.160.60">
    <property type="entry name" value="Classic Zinc Finger"/>
    <property type="match status" value="1"/>
</dbReference>
<protein>
    <recommendedName>
        <fullName evidence="11">C2H2-type domain-containing protein</fullName>
    </recommendedName>
</protein>
<name>A0AAV7EML7_ARIFI</name>
<evidence type="ECO:0000313" key="12">
    <source>
        <dbReference type="EMBL" id="KAG9448936.1"/>
    </source>
</evidence>
<accession>A0AAV7EML7</accession>
<dbReference type="EMBL" id="JAINDJ010000004">
    <property type="protein sequence ID" value="KAG9448936.1"/>
    <property type="molecule type" value="Genomic_DNA"/>
</dbReference>
<sequence>MADTSNCSAFWTCWHWAVQCVIFVLVPVHQSAGSIFVFDCEPHAVFPFCVIVLLGICLFHWGLLYVAERENAACLHQSRPHHTHKVSQNVPTAQCLAPDPPSKMLAGWTEKCNSYEATTVVSEAYLSFKPLPLSQSVIRRAACRREEGSPLDLNNLPDDYGERYREGKQVLEESSTASAEASDSNRIRKKKSGGKEGKDECEKVYECRFCSLKFCKSQALGGHMNRHRQERETETLNRARQLVFSNESLAAQGPLSHLGYGSRKPRIPRLFFLTLIYL</sequence>
<dbReference type="GO" id="GO:0030154">
    <property type="term" value="P:cell differentiation"/>
    <property type="evidence" value="ECO:0007669"/>
    <property type="project" value="UniProtKB-KW"/>
</dbReference>
<keyword evidence="3" id="KW-0479">Metal-binding</keyword>
<dbReference type="PANTHER" id="PTHR45730">
    <property type="entry name" value="ZINC FINGER PROTEIN JAGGED"/>
    <property type="match status" value="1"/>
</dbReference>
<dbReference type="InterPro" id="IPR036236">
    <property type="entry name" value="Znf_C2H2_sf"/>
</dbReference>
<evidence type="ECO:0000256" key="8">
    <source>
        <dbReference type="PROSITE-ProRule" id="PRU00042"/>
    </source>
</evidence>
<evidence type="ECO:0000256" key="6">
    <source>
        <dbReference type="ARBA" id="ARBA00022833"/>
    </source>
</evidence>
<feature type="transmembrane region" description="Helical" evidence="10">
    <location>
        <begin position="45"/>
        <end position="67"/>
    </location>
</feature>
<keyword evidence="10" id="KW-0472">Membrane</keyword>
<dbReference type="InterPro" id="IPR045320">
    <property type="entry name" value="JAGGED/SL1-like"/>
</dbReference>
<dbReference type="GO" id="GO:0008270">
    <property type="term" value="F:zinc ion binding"/>
    <property type="evidence" value="ECO:0007669"/>
    <property type="project" value="UniProtKB-KW"/>
</dbReference>
<evidence type="ECO:0000256" key="4">
    <source>
        <dbReference type="ARBA" id="ARBA00022771"/>
    </source>
</evidence>
<evidence type="ECO:0000256" key="1">
    <source>
        <dbReference type="ARBA" id="ARBA00004123"/>
    </source>
</evidence>
<keyword evidence="10" id="KW-1133">Transmembrane helix</keyword>
<comment type="caution">
    <text evidence="12">The sequence shown here is derived from an EMBL/GenBank/DDBJ whole genome shotgun (WGS) entry which is preliminary data.</text>
</comment>
<dbReference type="AlphaFoldDB" id="A0AAV7EML7"/>
<dbReference type="InterPro" id="IPR013087">
    <property type="entry name" value="Znf_C2H2_type"/>
</dbReference>
<reference evidence="12 13" key="1">
    <citation type="submission" date="2021-07" db="EMBL/GenBank/DDBJ databases">
        <title>The Aristolochia fimbriata genome: insights into angiosperm evolution, floral development and chemical biosynthesis.</title>
        <authorList>
            <person name="Jiao Y."/>
        </authorList>
    </citation>
    <scope>NUCLEOTIDE SEQUENCE [LARGE SCALE GENOMIC DNA]</scope>
    <source>
        <strain evidence="12">IBCAS-2021</strain>
        <tissue evidence="12">Leaf</tissue>
    </source>
</reference>
<feature type="domain" description="C2H2-type" evidence="11">
    <location>
        <begin position="205"/>
        <end position="232"/>
    </location>
</feature>